<reference evidence="3" key="2">
    <citation type="submission" date="2020-09" db="EMBL/GenBank/DDBJ databases">
        <authorList>
            <person name="Sun Q."/>
            <person name="Zhou Y."/>
        </authorList>
    </citation>
    <scope>NUCLEOTIDE SEQUENCE</scope>
    <source>
        <strain evidence="3">CGMCC 4.7368</strain>
    </source>
</reference>
<feature type="transmembrane region" description="Helical" evidence="2">
    <location>
        <begin position="156"/>
        <end position="174"/>
    </location>
</feature>
<dbReference type="InterPro" id="IPR009339">
    <property type="entry name" value="DUF998"/>
</dbReference>
<keyword evidence="4" id="KW-1185">Reference proteome</keyword>
<dbReference type="Proteomes" id="UP000646523">
    <property type="component" value="Unassembled WGS sequence"/>
</dbReference>
<feature type="transmembrane region" description="Helical" evidence="2">
    <location>
        <begin position="226"/>
        <end position="243"/>
    </location>
</feature>
<organism evidence="3 4">
    <name type="scientific">Nonomuraea cavernae</name>
    <dbReference type="NCBI Taxonomy" id="2045107"/>
    <lineage>
        <taxon>Bacteria</taxon>
        <taxon>Bacillati</taxon>
        <taxon>Actinomycetota</taxon>
        <taxon>Actinomycetes</taxon>
        <taxon>Streptosporangiales</taxon>
        <taxon>Streptosporangiaceae</taxon>
        <taxon>Nonomuraea</taxon>
    </lineage>
</organism>
<evidence type="ECO:0000256" key="1">
    <source>
        <dbReference type="SAM" id="MobiDB-lite"/>
    </source>
</evidence>
<evidence type="ECO:0008006" key="5">
    <source>
        <dbReference type="Google" id="ProtNLM"/>
    </source>
</evidence>
<protein>
    <recommendedName>
        <fullName evidence="5">DUF998 domain-containing protein</fullName>
    </recommendedName>
</protein>
<name>A0A917YUX8_9ACTN</name>
<proteinExistence type="predicted"/>
<accession>A0A917YUX8</accession>
<feature type="transmembrane region" description="Helical" evidence="2">
    <location>
        <begin position="89"/>
        <end position="110"/>
    </location>
</feature>
<feature type="transmembrane region" description="Helical" evidence="2">
    <location>
        <begin position="117"/>
        <end position="136"/>
    </location>
</feature>
<reference evidence="3" key="1">
    <citation type="journal article" date="2014" name="Int. J. Syst. Evol. Microbiol.">
        <title>Complete genome sequence of Corynebacterium casei LMG S-19264T (=DSM 44701T), isolated from a smear-ripened cheese.</title>
        <authorList>
            <consortium name="US DOE Joint Genome Institute (JGI-PGF)"/>
            <person name="Walter F."/>
            <person name="Albersmeier A."/>
            <person name="Kalinowski J."/>
            <person name="Ruckert C."/>
        </authorList>
    </citation>
    <scope>NUCLEOTIDE SEQUENCE</scope>
    <source>
        <strain evidence="3">CGMCC 4.7368</strain>
    </source>
</reference>
<dbReference type="AlphaFoldDB" id="A0A917YUX8"/>
<feature type="region of interest" description="Disordered" evidence="1">
    <location>
        <begin position="11"/>
        <end position="35"/>
    </location>
</feature>
<dbReference type="EMBL" id="BMNH01000005">
    <property type="protein sequence ID" value="GGO67634.1"/>
    <property type="molecule type" value="Genomic_DNA"/>
</dbReference>
<gene>
    <name evidence="3" type="ORF">GCM10012289_24520</name>
</gene>
<evidence type="ECO:0000313" key="4">
    <source>
        <dbReference type="Proteomes" id="UP000646523"/>
    </source>
</evidence>
<feature type="transmembrane region" description="Helical" evidence="2">
    <location>
        <begin position="49"/>
        <end position="69"/>
    </location>
</feature>
<keyword evidence="2" id="KW-0812">Transmembrane</keyword>
<comment type="caution">
    <text evidence="3">The sequence shown here is derived from an EMBL/GenBank/DDBJ whole genome shotgun (WGS) entry which is preliminary data.</text>
</comment>
<sequence length="265" mass="27297">MVPGTLPARVKTRVKTGVKTGPRERGDRPQGGLSRPVRRGVVVRQAARWGLGAVGAGVVVIAGLDLVSLGEINPLRRTISEHGLGAQGWIFGFAVASLAGGSAAIGVALARVRLAGIFGTFALMAWSAGLLVTAWFPKHDWSVGPSLSGSIHRAGSLVAFLGLPLAALVIARPWRHTEGRGHARFAFGFGLLSVLWVLGIGATVLVGTRAGLSWWQVMPLGLVERGLAATEVAAVVALGVWGARHRPAPAGGGAGEANNLTAPHV</sequence>
<keyword evidence="2" id="KW-1133">Transmembrane helix</keyword>
<dbReference type="Pfam" id="PF06197">
    <property type="entry name" value="DUF998"/>
    <property type="match status" value="1"/>
</dbReference>
<evidence type="ECO:0000256" key="2">
    <source>
        <dbReference type="SAM" id="Phobius"/>
    </source>
</evidence>
<keyword evidence="2" id="KW-0472">Membrane</keyword>
<evidence type="ECO:0000313" key="3">
    <source>
        <dbReference type="EMBL" id="GGO67634.1"/>
    </source>
</evidence>
<feature type="transmembrane region" description="Helical" evidence="2">
    <location>
        <begin position="186"/>
        <end position="206"/>
    </location>
</feature>